<evidence type="ECO:0000313" key="2">
    <source>
        <dbReference type="Proteomes" id="UP000321479"/>
    </source>
</evidence>
<keyword evidence="2" id="KW-1185">Reference proteome</keyword>
<accession>A0A5B8V076</accession>
<dbReference type="EMBL" id="CP042436">
    <property type="protein sequence ID" value="QEC64233.1"/>
    <property type="molecule type" value="Genomic_DNA"/>
</dbReference>
<sequence>MNDDLHLRIILISPPADVDFGLQSGSGNKYKTVQKQVSGNGDLLFVLSVKIKNDKDGNIDFAGPFVQGSKGERFIYIDIGTYAGNPESEWGRRLKIPLRDIPVSVIEKLQPDNKLILETRVPGMGKDGGPNCATVKPFEGWHAVPV</sequence>
<dbReference type="InterPro" id="IPR046032">
    <property type="entry name" value="DUF5990"/>
</dbReference>
<organism evidence="1 2">
    <name type="scientific">Mucilaginibacter ginsenosidivorans</name>
    <dbReference type="NCBI Taxonomy" id="398053"/>
    <lineage>
        <taxon>Bacteria</taxon>
        <taxon>Pseudomonadati</taxon>
        <taxon>Bacteroidota</taxon>
        <taxon>Sphingobacteriia</taxon>
        <taxon>Sphingobacteriales</taxon>
        <taxon>Sphingobacteriaceae</taxon>
        <taxon>Mucilaginibacter</taxon>
    </lineage>
</organism>
<name>A0A5B8V076_9SPHI</name>
<dbReference type="RefSeq" id="WP_147032859.1">
    <property type="nucleotide sequence ID" value="NZ_CP042436.1"/>
</dbReference>
<evidence type="ECO:0000313" key="1">
    <source>
        <dbReference type="EMBL" id="QEC64233.1"/>
    </source>
</evidence>
<dbReference type="Proteomes" id="UP000321479">
    <property type="component" value="Chromosome"/>
</dbReference>
<gene>
    <name evidence="1" type="ORF">FRZ54_17150</name>
</gene>
<dbReference type="KEGG" id="mgin:FRZ54_17150"/>
<dbReference type="AlphaFoldDB" id="A0A5B8V076"/>
<reference evidence="1 2" key="1">
    <citation type="journal article" date="2017" name="Curr. Microbiol.">
        <title>Mucilaginibacter ginsenosidivorans sp. nov., Isolated from Soil of Ginseng Field.</title>
        <authorList>
            <person name="Kim M.M."/>
            <person name="Siddiqi M.Z."/>
            <person name="Im W.T."/>
        </authorList>
    </citation>
    <scope>NUCLEOTIDE SEQUENCE [LARGE SCALE GENOMIC DNA]</scope>
    <source>
        <strain evidence="1 2">Gsoil 3017</strain>
    </source>
</reference>
<dbReference type="Pfam" id="PF19452">
    <property type="entry name" value="DUF5990"/>
    <property type="match status" value="1"/>
</dbReference>
<dbReference type="OrthoDB" id="8796340at2"/>
<proteinExistence type="predicted"/>
<protein>
    <submittedName>
        <fullName evidence="1">Uncharacterized protein</fullName>
    </submittedName>
</protein>